<dbReference type="AlphaFoldDB" id="A0A840I035"/>
<keyword evidence="4" id="KW-1185">Reference proteome</keyword>
<dbReference type="EMBL" id="JACHOB010000001">
    <property type="protein sequence ID" value="MBB4658047.1"/>
    <property type="molecule type" value="Genomic_DNA"/>
</dbReference>
<organism evidence="3 4">
    <name type="scientific">Parvularcula dongshanensis</name>
    <dbReference type="NCBI Taxonomy" id="1173995"/>
    <lineage>
        <taxon>Bacteria</taxon>
        <taxon>Pseudomonadati</taxon>
        <taxon>Pseudomonadota</taxon>
        <taxon>Alphaproteobacteria</taxon>
        <taxon>Parvularculales</taxon>
        <taxon>Parvularculaceae</taxon>
        <taxon>Parvularcula</taxon>
    </lineage>
</organism>
<comment type="caution">
    <text evidence="3">The sequence shown here is derived from an EMBL/GenBank/DDBJ whole genome shotgun (WGS) entry which is preliminary data.</text>
</comment>
<evidence type="ECO:0000313" key="3">
    <source>
        <dbReference type="EMBL" id="MBB4658047.1"/>
    </source>
</evidence>
<gene>
    <name evidence="3" type="ORF">GGQ59_000547</name>
</gene>
<comment type="similarity">
    <text evidence="1">Belongs to the SDHAF4 family.</text>
</comment>
<evidence type="ECO:0000256" key="1">
    <source>
        <dbReference type="ARBA" id="ARBA00005701"/>
    </source>
</evidence>
<dbReference type="Pfam" id="PF07896">
    <property type="entry name" value="DUF1674"/>
    <property type="match status" value="1"/>
</dbReference>
<evidence type="ECO:0008006" key="5">
    <source>
        <dbReference type="Google" id="ProtNLM"/>
    </source>
</evidence>
<reference evidence="3 4" key="1">
    <citation type="submission" date="2020-08" db="EMBL/GenBank/DDBJ databases">
        <title>Genomic Encyclopedia of Type Strains, Phase IV (KMG-IV): sequencing the most valuable type-strain genomes for metagenomic binning, comparative biology and taxonomic classification.</title>
        <authorList>
            <person name="Goeker M."/>
        </authorList>
    </citation>
    <scope>NUCLEOTIDE SEQUENCE [LARGE SCALE GENOMIC DNA]</scope>
    <source>
        <strain evidence="3 4">DSM 102850</strain>
    </source>
</reference>
<dbReference type="RefSeq" id="WP_183815594.1">
    <property type="nucleotide sequence ID" value="NZ_JACHOB010000001.1"/>
</dbReference>
<feature type="region of interest" description="Disordered" evidence="2">
    <location>
        <begin position="40"/>
        <end position="79"/>
    </location>
</feature>
<evidence type="ECO:0000313" key="4">
    <source>
        <dbReference type="Proteomes" id="UP000563524"/>
    </source>
</evidence>
<name>A0A840I035_9PROT</name>
<feature type="compositionally biased region" description="Basic and acidic residues" evidence="2">
    <location>
        <begin position="56"/>
        <end position="79"/>
    </location>
</feature>
<dbReference type="Proteomes" id="UP000563524">
    <property type="component" value="Unassembled WGS sequence"/>
</dbReference>
<protein>
    <recommendedName>
        <fullName evidence="5">DUF1674 domain-containing protein</fullName>
    </recommendedName>
</protein>
<dbReference type="InterPro" id="IPR012875">
    <property type="entry name" value="SDHF4"/>
</dbReference>
<evidence type="ECO:0000256" key="2">
    <source>
        <dbReference type="SAM" id="MobiDB-lite"/>
    </source>
</evidence>
<sequence length="79" mass="8793">MEQDTPDDAALTTEDGIPLFANGQRLSDAQIQALREARERRAAIDAASDLPPERGGPNRKEEPTRYGDWEKSGRAYDFS</sequence>
<proteinExistence type="inferred from homology"/>
<accession>A0A840I035</accession>